<evidence type="ECO:0000313" key="2">
    <source>
        <dbReference type="EMBL" id="ETW84654.1"/>
    </source>
</evidence>
<dbReference type="RefSeq" id="XP_009544293.1">
    <property type="nucleotide sequence ID" value="XM_009545998.1"/>
</dbReference>
<gene>
    <name evidence="2" type="ORF">HETIRDRAFT_433390</name>
</gene>
<accession>W4KG00</accession>
<dbReference type="GeneID" id="20674669"/>
<feature type="compositionally biased region" description="Low complexity" evidence="1">
    <location>
        <begin position="170"/>
        <end position="182"/>
    </location>
</feature>
<dbReference type="HOGENOM" id="CLU_1165955_0_0_1"/>
<dbReference type="AlphaFoldDB" id="W4KG00"/>
<dbReference type="InParanoid" id="W4KG00"/>
<organism evidence="2 3">
    <name type="scientific">Heterobasidion irregulare (strain TC 32-1)</name>
    <dbReference type="NCBI Taxonomy" id="747525"/>
    <lineage>
        <taxon>Eukaryota</taxon>
        <taxon>Fungi</taxon>
        <taxon>Dikarya</taxon>
        <taxon>Basidiomycota</taxon>
        <taxon>Agaricomycotina</taxon>
        <taxon>Agaricomycetes</taxon>
        <taxon>Russulales</taxon>
        <taxon>Bondarzewiaceae</taxon>
        <taxon>Heterobasidion</taxon>
        <taxon>Heterobasidion annosum species complex</taxon>
    </lineage>
</organism>
<evidence type="ECO:0008006" key="4">
    <source>
        <dbReference type="Google" id="ProtNLM"/>
    </source>
</evidence>
<reference evidence="2 3" key="1">
    <citation type="journal article" date="2012" name="New Phytol.">
        <title>Insight into trade-off between wood decay and parasitism from the genome of a fungal forest pathogen.</title>
        <authorList>
            <person name="Olson A."/>
            <person name="Aerts A."/>
            <person name="Asiegbu F."/>
            <person name="Belbahri L."/>
            <person name="Bouzid O."/>
            <person name="Broberg A."/>
            <person name="Canback B."/>
            <person name="Coutinho P.M."/>
            <person name="Cullen D."/>
            <person name="Dalman K."/>
            <person name="Deflorio G."/>
            <person name="van Diepen L.T."/>
            <person name="Dunand C."/>
            <person name="Duplessis S."/>
            <person name="Durling M."/>
            <person name="Gonthier P."/>
            <person name="Grimwood J."/>
            <person name="Fossdal C.G."/>
            <person name="Hansson D."/>
            <person name="Henrissat B."/>
            <person name="Hietala A."/>
            <person name="Himmelstrand K."/>
            <person name="Hoffmeister D."/>
            <person name="Hogberg N."/>
            <person name="James T.Y."/>
            <person name="Karlsson M."/>
            <person name="Kohler A."/>
            <person name="Kues U."/>
            <person name="Lee Y.H."/>
            <person name="Lin Y.C."/>
            <person name="Lind M."/>
            <person name="Lindquist E."/>
            <person name="Lombard V."/>
            <person name="Lucas S."/>
            <person name="Lunden K."/>
            <person name="Morin E."/>
            <person name="Murat C."/>
            <person name="Park J."/>
            <person name="Raffaello T."/>
            <person name="Rouze P."/>
            <person name="Salamov A."/>
            <person name="Schmutz J."/>
            <person name="Solheim H."/>
            <person name="Stahlberg J."/>
            <person name="Velez H."/>
            <person name="de Vries R.P."/>
            <person name="Wiebenga A."/>
            <person name="Woodward S."/>
            <person name="Yakovlev I."/>
            <person name="Garbelotto M."/>
            <person name="Martin F."/>
            <person name="Grigoriev I.V."/>
            <person name="Stenlid J."/>
        </authorList>
    </citation>
    <scope>NUCLEOTIDE SEQUENCE [LARGE SCALE GENOMIC DNA]</scope>
    <source>
        <strain evidence="2 3">TC 32-1</strain>
    </source>
</reference>
<name>W4KG00_HETIT</name>
<protein>
    <recommendedName>
        <fullName evidence="4">Carbohydrate-binding module family 50 protein</fullName>
    </recommendedName>
</protein>
<evidence type="ECO:0000313" key="3">
    <source>
        <dbReference type="Proteomes" id="UP000030671"/>
    </source>
</evidence>
<feature type="region of interest" description="Disordered" evidence="1">
    <location>
        <begin position="81"/>
        <end position="238"/>
    </location>
</feature>
<proteinExistence type="predicted"/>
<dbReference type="EMBL" id="KI925456">
    <property type="protein sequence ID" value="ETW84654.1"/>
    <property type="molecule type" value="Genomic_DNA"/>
</dbReference>
<keyword evidence="3" id="KW-1185">Reference proteome</keyword>
<dbReference type="KEGG" id="hir:HETIRDRAFT_433390"/>
<feature type="compositionally biased region" description="Basic and acidic residues" evidence="1">
    <location>
        <begin position="216"/>
        <end position="238"/>
    </location>
</feature>
<sequence>MGRWSQFDGDSTRLPVGITRIAYDADTTRYMFQDTHGRRYIGAPGEEYGVMVPITAADALAPLGSKVSGKHTAKPAYDRPALFAGDAPAGSPLNSEFSSDDDDDVATKPPPPARRAHGHTRSPSAPSTFADILPPSLIAPAPPPPPPSSSHLPPSPFRAGKSRRAASTGDADAAPNPNATPARGEPEKERTWASRHPSMRLPSKAIGRTLTAVRRHREERVRKEEYRRLGAEGEKNGW</sequence>
<dbReference type="eggNOG" id="ENOG502T23T">
    <property type="taxonomic scope" value="Eukaryota"/>
</dbReference>
<feature type="compositionally biased region" description="Pro residues" evidence="1">
    <location>
        <begin position="140"/>
        <end position="156"/>
    </location>
</feature>
<dbReference type="OrthoDB" id="2107166at2759"/>
<evidence type="ECO:0000256" key="1">
    <source>
        <dbReference type="SAM" id="MobiDB-lite"/>
    </source>
</evidence>
<dbReference type="Proteomes" id="UP000030671">
    <property type="component" value="Unassembled WGS sequence"/>
</dbReference>